<evidence type="ECO:0000313" key="1">
    <source>
        <dbReference type="EMBL" id="RZS86937.1"/>
    </source>
</evidence>
<dbReference type="OrthoDB" id="3763008at2"/>
<dbReference type="EMBL" id="SGXD01000003">
    <property type="protein sequence ID" value="RZS86937.1"/>
    <property type="molecule type" value="Genomic_DNA"/>
</dbReference>
<dbReference type="InterPro" id="IPR036689">
    <property type="entry name" value="ESAT-6-like_sf"/>
</dbReference>
<dbReference type="PANTHER" id="PTHR21525">
    <property type="entry name" value="MOTILE SPERM PROTEIN"/>
    <property type="match status" value="1"/>
</dbReference>
<proteinExistence type="predicted"/>
<dbReference type="SUPFAM" id="SSF140453">
    <property type="entry name" value="EsxAB dimer-like"/>
    <property type="match status" value="1"/>
</dbReference>
<name>A0A4V2F4A6_9ACTN</name>
<organism evidence="1 2">
    <name type="scientific">Motilibacter rhizosphaerae</name>
    <dbReference type="NCBI Taxonomy" id="598652"/>
    <lineage>
        <taxon>Bacteria</taxon>
        <taxon>Bacillati</taxon>
        <taxon>Actinomycetota</taxon>
        <taxon>Actinomycetes</taxon>
        <taxon>Motilibacterales</taxon>
        <taxon>Motilibacteraceae</taxon>
        <taxon>Motilibacter</taxon>
    </lineage>
</organism>
<protein>
    <recommendedName>
        <fullName evidence="3">WXG100 family type VII secretion target</fullName>
    </recommendedName>
</protein>
<dbReference type="Proteomes" id="UP000293638">
    <property type="component" value="Unassembled WGS sequence"/>
</dbReference>
<sequence length="396" mass="40795">MIDLSVHGDPGACRAAAQAARTVASTVDDAVSALKQAGSTSTSAWTGEAADGFRAVLGDTRTGLQDLADRILPATTALDTFAGDLDAVKAQFASIRGDALAGGLDVSGDSIAPPSEPAEAADDAEVRAYDAKVDVYNACFDQAESARGKERAAHDALESAMRATDDDGWVENLAQKLGFLPPDSTDPWDRASWVAGRGTWAFGLGSSWMLKQRLQVFQPKNGRLWGPMGRNLDPWQRFTRSFDPTAWHAKPYQAATRDSWATGATWVGRAGLVVTAATAGWDQWQKDADDPSLDTGERVDRTVTKAGFTAGGAWAGGLAGGELGGAIGTAICPGVGTVVGGAVGGLIGGFAGSTAGAWVGDQLNDAADGIGHAAVDLGKGAVDVAKDVGDAITFWD</sequence>
<dbReference type="AlphaFoldDB" id="A0A4V2F4A6"/>
<keyword evidence="2" id="KW-1185">Reference proteome</keyword>
<evidence type="ECO:0008006" key="3">
    <source>
        <dbReference type="Google" id="ProtNLM"/>
    </source>
</evidence>
<reference evidence="1 2" key="1">
    <citation type="submission" date="2019-02" db="EMBL/GenBank/DDBJ databases">
        <title>Genomic Encyclopedia of Type Strains, Phase IV (KMG-IV): sequencing the most valuable type-strain genomes for metagenomic binning, comparative biology and taxonomic classification.</title>
        <authorList>
            <person name="Goeker M."/>
        </authorList>
    </citation>
    <scope>NUCLEOTIDE SEQUENCE [LARGE SCALE GENOMIC DNA]</scope>
    <source>
        <strain evidence="1 2">DSM 45622</strain>
    </source>
</reference>
<dbReference type="RefSeq" id="WP_130493144.1">
    <property type="nucleotide sequence ID" value="NZ_SGXD01000003.1"/>
</dbReference>
<comment type="caution">
    <text evidence="1">The sequence shown here is derived from an EMBL/GenBank/DDBJ whole genome shotgun (WGS) entry which is preliminary data.</text>
</comment>
<accession>A0A4V2F4A6</accession>
<gene>
    <name evidence="1" type="ORF">EV189_2355</name>
</gene>
<evidence type="ECO:0000313" key="2">
    <source>
        <dbReference type="Proteomes" id="UP000293638"/>
    </source>
</evidence>
<dbReference type="Gene3D" id="1.10.287.1060">
    <property type="entry name" value="ESAT-6-like"/>
    <property type="match status" value="1"/>
</dbReference>
<dbReference type="PANTHER" id="PTHR21525:SF9">
    <property type="entry name" value="CHANNEL_COLICIN DOMAIN-CONTAINING PROTEIN"/>
    <property type="match status" value="1"/>
</dbReference>